<dbReference type="Proteomes" id="UP001165586">
    <property type="component" value="Unassembled WGS sequence"/>
</dbReference>
<keyword evidence="2" id="KW-1185">Reference proteome</keyword>
<gene>
    <name evidence="1" type="ORF">N1032_21605</name>
</gene>
<evidence type="ECO:0000313" key="1">
    <source>
        <dbReference type="EMBL" id="MCS5736337.1"/>
    </source>
</evidence>
<dbReference type="EMBL" id="JANLCJ010000016">
    <property type="protein sequence ID" value="MCS5736337.1"/>
    <property type="molecule type" value="Genomic_DNA"/>
</dbReference>
<name>A0ABT2H8W1_9MICO</name>
<evidence type="ECO:0000313" key="2">
    <source>
        <dbReference type="Proteomes" id="UP001165586"/>
    </source>
</evidence>
<accession>A0ABT2H8W1</accession>
<reference evidence="1" key="1">
    <citation type="submission" date="2022-08" db="EMBL/GenBank/DDBJ databases">
        <authorList>
            <person name="Deng Y."/>
            <person name="Han X.-F."/>
            <person name="Zhang Y.-Q."/>
        </authorList>
    </citation>
    <scope>NUCLEOTIDE SEQUENCE</scope>
    <source>
        <strain evidence="1">CPCC 203386</strain>
    </source>
</reference>
<evidence type="ECO:0008006" key="3">
    <source>
        <dbReference type="Google" id="ProtNLM"/>
    </source>
</evidence>
<sequence length="66" mass="7341">MKRYEIRLPYALSDTLAAAFPEMDAVPLGPKTTILVGELRDQSELHGMIARLSELGLEITEVRQDA</sequence>
<proteinExistence type="predicted"/>
<dbReference type="RefSeq" id="WP_259542219.1">
    <property type="nucleotide sequence ID" value="NZ_JANLCJ010000016.1"/>
</dbReference>
<organism evidence="1 2">
    <name type="scientific">Herbiconiux daphne</name>
    <dbReference type="NCBI Taxonomy" id="2970914"/>
    <lineage>
        <taxon>Bacteria</taxon>
        <taxon>Bacillati</taxon>
        <taxon>Actinomycetota</taxon>
        <taxon>Actinomycetes</taxon>
        <taxon>Micrococcales</taxon>
        <taxon>Microbacteriaceae</taxon>
        <taxon>Herbiconiux</taxon>
    </lineage>
</organism>
<comment type="caution">
    <text evidence="1">The sequence shown here is derived from an EMBL/GenBank/DDBJ whole genome shotgun (WGS) entry which is preliminary data.</text>
</comment>
<protein>
    <recommendedName>
        <fullName evidence="3">NIL domain-containing protein</fullName>
    </recommendedName>
</protein>